<feature type="compositionally biased region" description="Basic residues" evidence="1">
    <location>
        <begin position="306"/>
        <end position="316"/>
    </location>
</feature>
<dbReference type="PANTHER" id="PTHR39468">
    <property type="entry name" value="CHROMOSOME 7, WHOLE GENOME SHOTGUN SEQUENCE"/>
    <property type="match status" value="1"/>
</dbReference>
<dbReference type="OrthoDB" id="2444174at2759"/>
<name>A0A0D7BLN3_9AGAR</name>
<evidence type="ECO:0000256" key="1">
    <source>
        <dbReference type="SAM" id="MobiDB-lite"/>
    </source>
</evidence>
<organism evidence="3 4">
    <name type="scientific">Cylindrobasidium torrendii FP15055 ss-10</name>
    <dbReference type="NCBI Taxonomy" id="1314674"/>
    <lineage>
        <taxon>Eukaryota</taxon>
        <taxon>Fungi</taxon>
        <taxon>Dikarya</taxon>
        <taxon>Basidiomycota</taxon>
        <taxon>Agaricomycotina</taxon>
        <taxon>Agaricomycetes</taxon>
        <taxon>Agaricomycetidae</taxon>
        <taxon>Agaricales</taxon>
        <taxon>Marasmiineae</taxon>
        <taxon>Physalacriaceae</taxon>
        <taxon>Cylindrobasidium</taxon>
    </lineage>
</organism>
<dbReference type="EMBL" id="KN880458">
    <property type="protein sequence ID" value="KIY71125.1"/>
    <property type="molecule type" value="Genomic_DNA"/>
</dbReference>
<feature type="region of interest" description="Disordered" evidence="1">
    <location>
        <begin position="305"/>
        <end position="337"/>
    </location>
</feature>
<feature type="region of interest" description="Disordered" evidence="1">
    <location>
        <begin position="42"/>
        <end position="62"/>
    </location>
</feature>
<proteinExistence type="predicted"/>
<dbReference type="STRING" id="1314674.A0A0D7BLN3"/>
<keyword evidence="4" id="KW-1185">Reference proteome</keyword>
<evidence type="ECO:0000259" key="2">
    <source>
        <dbReference type="Pfam" id="PF19189"/>
    </source>
</evidence>
<dbReference type="Proteomes" id="UP000054007">
    <property type="component" value="Unassembled WGS sequence"/>
</dbReference>
<dbReference type="InterPro" id="IPR043837">
    <property type="entry name" value="Mtf2-like_C"/>
</dbReference>
<dbReference type="GO" id="GO:0005739">
    <property type="term" value="C:mitochondrion"/>
    <property type="evidence" value="ECO:0007669"/>
    <property type="project" value="InterPro"/>
</dbReference>
<accession>A0A0D7BLN3</accession>
<evidence type="ECO:0000313" key="4">
    <source>
        <dbReference type="Proteomes" id="UP000054007"/>
    </source>
</evidence>
<dbReference type="PANTHER" id="PTHR39468:SF1">
    <property type="entry name" value="MTF2-LIKE C-TERMINAL DOMAIN-CONTAINING PROTEIN"/>
    <property type="match status" value="1"/>
</dbReference>
<feature type="domain" description="Mtf2-like C-terminal" evidence="2">
    <location>
        <begin position="121"/>
        <end position="300"/>
    </location>
</feature>
<feature type="compositionally biased region" description="Basic and acidic residues" evidence="1">
    <location>
        <begin position="317"/>
        <end position="336"/>
    </location>
</feature>
<dbReference type="AlphaFoldDB" id="A0A0D7BLN3"/>
<dbReference type="Pfam" id="PF19189">
    <property type="entry name" value="Mtf2"/>
    <property type="match status" value="1"/>
</dbReference>
<evidence type="ECO:0000313" key="3">
    <source>
        <dbReference type="EMBL" id="KIY71125.1"/>
    </source>
</evidence>
<protein>
    <recommendedName>
        <fullName evidence="2">Mtf2-like C-terminal domain-containing protein</fullName>
    </recommendedName>
</protein>
<reference evidence="3 4" key="1">
    <citation type="journal article" date="2015" name="Fungal Genet. Biol.">
        <title>Evolution of novel wood decay mechanisms in Agaricales revealed by the genome sequences of Fistulina hepatica and Cylindrobasidium torrendii.</title>
        <authorList>
            <person name="Floudas D."/>
            <person name="Held B.W."/>
            <person name="Riley R."/>
            <person name="Nagy L.G."/>
            <person name="Koehler G."/>
            <person name="Ransdell A.S."/>
            <person name="Younus H."/>
            <person name="Chow J."/>
            <person name="Chiniquy J."/>
            <person name="Lipzen A."/>
            <person name="Tritt A."/>
            <person name="Sun H."/>
            <person name="Haridas S."/>
            <person name="LaButti K."/>
            <person name="Ohm R.A."/>
            <person name="Kues U."/>
            <person name="Blanchette R.A."/>
            <person name="Grigoriev I.V."/>
            <person name="Minto R.E."/>
            <person name="Hibbett D.S."/>
        </authorList>
    </citation>
    <scope>NUCLEOTIDE SEQUENCE [LARGE SCALE GENOMIC DNA]</scope>
    <source>
        <strain evidence="3 4">FP15055 ss-10</strain>
    </source>
</reference>
<dbReference type="InterPro" id="IPR040009">
    <property type="entry name" value="Mtf2/C5D6.12-like"/>
</dbReference>
<gene>
    <name evidence="3" type="ORF">CYLTODRAFT_369868</name>
</gene>
<sequence length="358" mass="41206">MLPSRFGLLNVGKRLNAPRKTTVSLLPRRCLATLPFESVEGHRLTGLSPDPQVTTRRRRQNMSTQEKSAFNDMFNMIFEASSQGYDGTTADVELRNDEVGKFFGRLRQGAKKLRWTTEDEHLLDCKKEEMDMCATDEELLQWAIKSVFGESLRMEAESREALAQIEAGKTDSQTLPRLQSSTYPHVLGLLMKTFRERYNDPHAALALFEHARTLSTASYVFGCSTPAYNELIETRWSAFRDLRGVVQALQEMNTNGVAQDARTLQLADAIRRTAGEKHVWSEEDSLKGGEIWDLLERIESLTSPKAARRKTRRHRDIRGTKSSEERSQWSEWKGENMEDIESDEFGFDKWDMEPRRRY</sequence>